<dbReference type="Proteomes" id="UP000616885">
    <property type="component" value="Unassembled WGS sequence"/>
</dbReference>
<keyword evidence="2" id="KW-0812">Transmembrane</keyword>
<proteinExistence type="predicted"/>
<gene>
    <name evidence="3" type="ORF">IM811_017394</name>
</gene>
<feature type="compositionally biased region" description="Low complexity" evidence="1">
    <location>
        <begin position="169"/>
        <end position="180"/>
    </location>
</feature>
<evidence type="ECO:0000256" key="1">
    <source>
        <dbReference type="SAM" id="MobiDB-lite"/>
    </source>
</evidence>
<protein>
    <submittedName>
        <fullName evidence="3">Uncharacterized protein</fullName>
    </submittedName>
</protein>
<evidence type="ECO:0000313" key="4">
    <source>
        <dbReference type="Proteomes" id="UP000616885"/>
    </source>
</evidence>
<reference evidence="3" key="1">
    <citation type="submission" date="2020-10" db="EMBL/GenBank/DDBJ databases">
        <title>High-Quality Genome Resource of Clonostachys rosea strain S41 by Oxford Nanopore Long-Read Sequencing.</title>
        <authorList>
            <person name="Wang H."/>
        </authorList>
    </citation>
    <scope>NUCLEOTIDE SEQUENCE</scope>
    <source>
        <strain evidence="3">S41</strain>
    </source>
</reference>
<comment type="caution">
    <text evidence="3">The sequence shown here is derived from an EMBL/GenBank/DDBJ whole genome shotgun (WGS) entry which is preliminary data.</text>
</comment>
<evidence type="ECO:0000256" key="2">
    <source>
        <dbReference type="SAM" id="Phobius"/>
    </source>
</evidence>
<feature type="transmembrane region" description="Helical" evidence="2">
    <location>
        <begin position="7"/>
        <end position="30"/>
    </location>
</feature>
<dbReference type="AlphaFoldDB" id="A0A8H7KCW9"/>
<keyword evidence="2" id="KW-1133">Transmembrane helix</keyword>
<organism evidence="3 4">
    <name type="scientific">Bionectria ochroleuca</name>
    <name type="common">Gliocladium roseum</name>
    <dbReference type="NCBI Taxonomy" id="29856"/>
    <lineage>
        <taxon>Eukaryota</taxon>
        <taxon>Fungi</taxon>
        <taxon>Dikarya</taxon>
        <taxon>Ascomycota</taxon>
        <taxon>Pezizomycotina</taxon>
        <taxon>Sordariomycetes</taxon>
        <taxon>Hypocreomycetidae</taxon>
        <taxon>Hypocreales</taxon>
        <taxon>Bionectriaceae</taxon>
        <taxon>Clonostachys</taxon>
    </lineage>
</organism>
<name>A0A8H7KCW9_BIOOC</name>
<evidence type="ECO:0000313" key="3">
    <source>
        <dbReference type="EMBL" id="KAF9747889.1"/>
    </source>
</evidence>
<dbReference type="EMBL" id="JADCTT010000009">
    <property type="protein sequence ID" value="KAF9747889.1"/>
    <property type="molecule type" value="Genomic_DNA"/>
</dbReference>
<keyword evidence="2" id="KW-0472">Membrane</keyword>
<accession>A0A8H7KCW9</accession>
<sequence length="180" mass="19889">MAGIVSFVGFLIFTFGLVVPVAFFMFYTAYSVFPILAAVEDLDASIYDSISIVVPRVVDEAEGPTRLGKDGGAKPLPVSTSLRSMTRLLYNSRRCFSFCRGYSWFFLFGIVKSLALGVCVKSPSWASWPRSCSRSPPPTSTLCGCTPSSPRRRGRRTPSRAAPWRRESSSGPRGRPWRCI</sequence>
<feature type="region of interest" description="Disordered" evidence="1">
    <location>
        <begin position="130"/>
        <end position="180"/>
    </location>
</feature>